<evidence type="ECO:0000259" key="10">
    <source>
        <dbReference type="Pfam" id="PF00576"/>
    </source>
</evidence>
<feature type="binding site" evidence="7">
    <location>
        <position position="58"/>
    </location>
    <ligand>
        <name>substrate</name>
    </ligand>
</feature>
<dbReference type="CDD" id="cd05822">
    <property type="entry name" value="TLP_HIUase"/>
    <property type="match status" value="1"/>
</dbReference>
<evidence type="ECO:0000256" key="7">
    <source>
        <dbReference type="PIRSR" id="PIRSR600895-51"/>
    </source>
</evidence>
<dbReference type="NCBIfam" id="TIGR02962">
    <property type="entry name" value="hdxy_isourate"/>
    <property type="match status" value="1"/>
</dbReference>
<dbReference type="InterPro" id="IPR014306">
    <property type="entry name" value="Hydroxyisourate_hydrolase"/>
</dbReference>
<dbReference type="EMBL" id="BJLR01000001">
    <property type="protein sequence ID" value="GEA86065.1"/>
    <property type="molecule type" value="Genomic_DNA"/>
</dbReference>
<dbReference type="PRINTS" id="PR00189">
    <property type="entry name" value="TRNSTHYRETIN"/>
</dbReference>
<evidence type="ECO:0000256" key="8">
    <source>
        <dbReference type="RuleBase" id="RU361270"/>
    </source>
</evidence>
<dbReference type="PROSITE" id="PS00768">
    <property type="entry name" value="TRANSTHYRETIN_1"/>
    <property type="match status" value="1"/>
</dbReference>
<dbReference type="Proteomes" id="UP000317046">
    <property type="component" value="Unassembled WGS sequence"/>
</dbReference>
<feature type="region of interest" description="Disordered" evidence="9">
    <location>
        <begin position="1"/>
        <end position="22"/>
    </location>
</feature>
<evidence type="ECO:0000313" key="12">
    <source>
        <dbReference type="Proteomes" id="UP000317046"/>
    </source>
</evidence>
<evidence type="ECO:0000256" key="4">
    <source>
        <dbReference type="ARBA" id="ARBA00011881"/>
    </source>
</evidence>
<reference evidence="11" key="1">
    <citation type="submission" date="2019-06" db="EMBL/GenBank/DDBJ databases">
        <title>Whole genome shotgun sequence of Cellulomonas cellasea NBRC 3753.</title>
        <authorList>
            <person name="Hosoyama A."/>
            <person name="Uohara A."/>
            <person name="Ohji S."/>
            <person name="Ichikawa N."/>
        </authorList>
    </citation>
    <scope>NUCLEOTIDE SEQUENCE [LARGE SCALE GENOMIC DNA]</scope>
    <source>
        <strain evidence="11">NBRC 3753</strain>
    </source>
</reference>
<comment type="subunit">
    <text evidence="4 8">Homotetramer.</text>
</comment>
<dbReference type="InterPro" id="IPR036817">
    <property type="entry name" value="Transthyretin/HIU_hydrolase_sf"/>
</dbReference>
<evidence type="ECO:0000256" key="1">
    <source>
        <dbReference type="ARBA" id="ARBA00001043"/>
    </source>
</evidence>
<dbReference type="InterPro" id="IPR023418">
    <property type="entry name" value="Thyroxine_BS"/>
</dbReference>
<evidence type="ECO:0000256" key="6">
    <source>
        <dbReference type="ARBA" id="ARBA00022801"/>
    </source>
</evidence>
<dbReference type="InterPro" id="IPR000895">
    <property type="entry name" value="Transthyretin/HIU_hydrolase"/>
</dbReference>
<gene>
    <name evidence="11" type="ORF">CCE01nite_00140</name>
</gene>
<evidence type="ECO:0000256" key="3">
    <source>
        <dbReference type="ARBA" id="ARBA00009850"/>
    </source>
</evidence>
<dbReference type="SUPFAM" id="SSF49472">
    <property type="entry name" value="Transthyretin (synonym: prealbumin)"/>
    <property type="match status" value="1"/>
</dbReference>
<dbReference type="RefSeq" id="WP_141371813.1">
    <property type="nucleotide sequence ID" value="NZ_BJLR01000001.1"/>
</dbReference>
<dbReference type="AlphaFoldDB" id="A0A4Y3KS94"/>
<accession>A0A4Y3KS94</accession>
<evidence type="ECO:0000313" key="11">
    <source>
        <dbReference type="EMBL" id="GEA86065.1"/>
    </source>
</evidence>
<dbReference type="PANTHER" id="PTHR10395:SF7">
    <property type="entry name" value="5-HYDROXYISOURATE HYDROLASE"/>
    <property type="match status" value="1"/>
</dbReference>
<dbReference type="GO" id="GO:0006144">
    <property type="term" value="P:purine nucleobase metabolic process"/>
    <property type="evidence" value="ECO:0007669"/>
    <property type="project" value="UniProtKB-KW"/>
</dbReference>
<feature type="binding site" evidence="7">
    <location>
        <position position="121"/>
    </location>
    <ligand>
        <name>substrate</name>
    </ligand>
</feature>
<feature type="compositionally biased region" description="Gly residues" evidence="9">
    <location>
        <begin position="1"/>
        <end position="12"/>
    </location>
</feature>
<dbReference type="PANTHER" id="PTHR10395">
    <property type="entry name" value="URICASE AND TRANSTHYRETIN-RELATED"/>
    <property type="match status" value="1"/>
</dbReference>
<comment type="similarity">
    <text evidence="3 8">Belongs to the transthyretin family. 5-hydroxyisourate hydrolase subfamily.</text>
</comment>
<feature type="binding site" evidence="7">
    <location>
        <position position="23"/>
    </location>
    <ligand>
        <name>substrate</name>
    </ligand>
</feature>
<keyword evidence="5 8" id="KW-0659">Purine metabolism</keyword>
<keyword evidence="12" id="KW-1185">Reference proteome</keyword>
<dbReference type="EC" id="3.5.2.17" evidence="8"/>
<comment type="catalytic activity">
    <reaction evidence="1 8">
        <text>5-hydroxyisourate + H2O = 5-hydroxy-2-oxo-4-ureido-2,5-dihydro-1H-imidazole-5-carboxylate + H(+)</text>
        <dbReference type="Rhea" id="RHEA:23736"/>
        <dbReference type="ChEBI" id="CHEBI:15377"/>
        <dbReference type="ChEBI" id="CHEBI:15378"/>
        <dbReference type="ChEBI" id="CHEBI:18072"/>
        <dbReference type="ChEBI" id="CHEBI:58639"/>
        <dbReference type="EC" id="3.5.2.17"/>
    </reaction>
</comment>
<comment type="caution">
    <text evidence="11">The sequence shown here is derived from an EMBL/GenBank/DDBJ whole genome shotgun (WGS) entry which is preliminary data.</text>
</comment>
<evidence type="ECO:0000256" key="9">
    <source>
        <dbReference type="SAM" id="MobiDB-lite"/>
    </source>
</evidence>
<protein>
    <recommendedName>
        <fullName evidence="8">5-hydroxyisourate hydrolase</fullName>
        <shortName evidence="8">HIU hydrolase</shortName>
        <shortName evidence="8">HIUHase</shortName>
        <ecNumber evidence="8">3.5.2.17</ecNumber>
    </recommendedName>
</protein>
<dbReference type="InterPro" id="IPR023416">
    <property type="entry name" value="Transthyretin/HIU_hydrolase_d"/>
</dbReference>
<dbReference type="GO" id="GO:0033971">
    <property type="term" value="F:hydroxyisourate hydrolase activity"/>
    <property type="evidence" value="ECO:0007669"/>
    <property type="project" value="UniProtKB-EC"/>
</dbReference>
<evidence type="ECO:0000256" key="2">
    <source>
        <dbReference type="ARBA" id="ARBA00002704"/>
    </source>
</evidence>
<sequence>MSAGQANGGSAGGADRPSHVTTHVLDTARGCPAAGVPVELVGPDGTPLARAMTDADGRVPDLGPRTLAPGAYRLVFDVATYAATSGQDVFFHRVTVDIAVTDATGHLHVPLLLSPFGYTTYRGS</sequence>
<organism evidence="11 12">
    <name type="scientific">Cellulomonas cellasea</name>
    <dbReference type="NCBI Taxonomy" id="43670"/>
    <lineage>
        <taxon>Bacteria</taxon>
        <taxon>Bacillati</taxon>
        <taxon>Actinomycetota</taxon>
        <taxon>Actinomycetes</taxon>
        <taxon>Micrococcales</taxon>
        <taxon>Cellulomonadaceae</taxon>
        <taxon>Cellulomonas</taxon>
    </lineage>
</organism>
<comment type="function">
    <text evidence="2">Catalyzes the hydrolysis of 5-hydroxyisourate (HIU) to 2-oxo-4-hydroxy-4-carboxy-5-ureidoimidazoline (OHCU).</text>
</comment>
<evidence type="ECO:0000256" key="5">
    <source>
        <dbReference type="ARBA" id="ARBA00022631"/>
    </source>
</evidence>
<feature type="domain" description="Transthyretin/hydroxyisourate hydrolase" evidence="10">
    <location>
        <begin position="20"/>
        <end position="123"/>
    </location>
</feature>
<name>A0A4Y3KS94_9CELL</name>
<dbReference type="Pfam" id="PF00576">
    <property type="entry name" value="Transthyretin"/>
    <property type="match status" value="1"/>
</dbReference>
<keyword evidence="6 8" id="KW-0378">Hydrolase</keyword>
<proteinExistence type="inferred from homology"/>
<dbReference type="Gene3D" id="2.60.40.180">
    <property type="entry name" value="Transthyretin/hydroxyisourate hydrolase domain"/>
    <property type="match status" value="1"/>
</dbReference>